<feature type="region of interest" description="Disordered" evidence="1">
    <location>
        <begin position="259"/>
        <end position="321"/>
    </location>
</feature>
<dbReference type="AlphaFoldDB" id="A0A7S2Z119"/>
<evidence type="ECO:0008006" key="4">
    <source>
        <dbReference type="Google" id="ProtNLM"/>
    </source>
</evidence>
<dbReference type="EMBL" id="HBHU01004800">
    <property type="protein sequence ID" value="CAE0016557.1"/>
    <property type="molecule type" value="Transcribed_RNA"/>
</dbReference>
<protein>
    <recommendedName>
        <fullName evidence="4">Plastid lipid-associated protein/fibrillin conserved domain-containing protein</fullName>
    </recommendedName>
</protein>
<feature type="compositionally biased region" description="Low complexity" evidence="1">
    <location>
        <begin position="264"/>
        <end position="281"/>
    </location>
</feature>
<evidence type="ECO:0000256" key="1">
    <source>
        <dbReference type="SAM" id="MobiDB-lite"/>
    </source>
</evidence>
<dbReference type="EMBL" id="HBHU01004799">
    <property type="protein sequence ID" value="CAE0016556.1"/>
    <property type="molecule type" value="Transcribed_RNA"/>
</dbReference>
<reference evidence="3" key="1">
    <citation type="submission" date="2021-01" db="EMBL/GenBank/DDBJ databases">
        <authorList>
            <person name="Corre E."/>
            <person name="Pelletier E."/>
            <person name="Niang G."/>
            <person name="Scheremetjew M."/>
            <person name="Finn R."/>
            <person name="Kale V."/>
            <person name="Holt S."/>
            <person name="Cochrane G."/>
            <person name="Meng A."/>
            <person name="Brown T."/>
            <person name="Cohen L."/>
        </authorList>
    </citation>
    <scope>NUCLEOTIDE SEQUENCE</scope>
    <source>
        <strain evidence="3">RCC856</strain>
    </source>
</reference>
<sequence>MNRVVAGRVSAPCKAVGTATSPCGLARRAGLPAKSVSAGGLSSRRVPAGGHVKPRGTVCKGAPSDTDTEISEGIKAAVLELLDEDSDSVRVQLNEMLYQLESRNPTPYPTTSPLLNGEWEFKYLPGIAPGPVPSPTREIAMLMYAGGYTPGKFALDLSKRLPSSLLDISQTKIAISASQPRGKITASVKVLNNSFPVELRTSIEAESDVRMREVYLDAEAVGRDITLPQQLQTERVFYITYLDEDLLISRDESGTPDVLYRVGTANNSSSSGEAAASEGEGTSTGTGAGEEEEVTATVEPDAAIAPEASDDDDKSDAAYSW</sequence>
<gene>
    <name evidence="2" type="ORF">CLAU1311_LOCUS3097</name>
    <name evidence="3" type="ORF">CLAU1311_LOCUS3098</name>
</gene>
<name>A0A7S2Z119_9CHLO</name>
<feature type="region of interest" description="Disordered" evidence="1">
    <location>
        <begin position="36"/>
        <end position="66"/>
    </location>
</feature>
<organism evidence="3">
    <name type="scientific">Chloropicon laureae</name>
    <dbReference type="NCBI Taxonomy" id="464258"/>
    <lineage>
        <taxon>Eukaryota</taxon>
        <taxon>Viridiplantae</taxon>
        <taxon>Chlorophyta</taxon>
        <taxon>Chloropicophyceae</taxon>
        <taxon>Chloropicales</taxon>
        <taxon>Chloropicaceae</taxon>
        <taxon>Chloropicon</taxon>
    </lineage>
</organism>
<evidence type="ECO:0000313" key="3">
    <source>
        <dbReference type="EMBL" id="CAE0016557.1"/>
    </source>
</evidence>
<proteinExistence type="predicted"/>
<accession>A0A7S2Z119</accession>
<dbReference type="PANTHER" id="PTHR31906">
    <property type="entry name" value="PLASTID-LIPID-ASSOCIATED PROTEIN 4, CHLOROPLASTIC-RELATED"/>
    <property type="match status" value="1"/>
</dbReference>
<dbReference type="InterPro" id="IPR039633">
    <property type="entry name" value="PAP"/>
</dbReference>
<evidence type="ECO:0000313" key="2">
    <source>
        <dbReference type="EMBL" id="CAE0016556.1"/>
    </source>
</evidence>